<dbReference type="OrthoDB" id="69975at2"/>
<feature type="signal peptide" evidence="1">
    <location>
        <begin position="1"/>
        <end position="20"/>
    </location>
</feature>
<evidence type="ECO:0000313" key="2">
    <source>
        <dbReference type="EMBL" id="AFD27400.1"/>
    </source>
</evidence>
<sequence length="152" mass="16243">MKPLRTATALLVLAGSAAQAATLELGLYQTVTTNGTVTLRKVDTTLPGQTLRQVAIAKTDKTLKSPRATIPVPAHTTYAGQLHLPKGATAAFSLDGKTFAATPMKTVQVTEHGRTVTRQVPAPESEYRAVQVTLPQMQLNTPYTVAYDIQVD</sequence>
<geneLocation type="plasmid" evidence="2 3">
    <name>P2</name>
</geneLocation>
<dbReference type="KEGG" id="dgo:DGo_PB0131"/>
<dbReference type="AlphaFoldDB" id="H8H1K3"/>
<feature type="chain" id="PRO_5003613159" evidence="1">
    <location>
        <begin position="21"/>
        <end position="152"/>
    </location>
</feature>
<protein>
    <submittedName>
        <fullName evidence="2">Uncharacterized protein</fullName>
    </submittedName>
</protein>
<evidence type="ECO:0000256" key="1">
    <source>
        <dbReference type="SAM" id="SignalP"/>
    </source>
</evidence>
<dbReference type="HOGENOM" id="CLU_1719340_0_0_0"/>
<reference evidence="2 3" key="1">
    <citation type="journal article" date="2012" name="PLoS ONE">
        <title>Genome sequence and transcriptome analysis of the radioresistant bacterium Deinococcus gobiensis: insights into the extreme environmental adaptations.</title>
        <authorList>
            <person name="Yuan M."/>
            <person name="Chen M."/>
            <person name="Zhang W."/>
            <person name="Lu W."/>
            <person name="Wang J."/>
            <person name="Yang M."/>
            <person name="Zhao P."/>
            <person name="Tang R."/>
            <person name="Li X."/>
            <person name="Hao Y."/>
            <person name="Zhou Z."/>
            <person name="Zhan Y."/>
            <person name="Yu H."/>
            <person name="Teng C."/>
            <person name="Yan Y."/>
            <person name="Ping S."/>
            <person name="Wang Y."/>
            <person name="Lin M."/>
        </authorList>
    </citation>
    <scope>NUCLEOTIDE SEQUENCE [LARGE SCALE GENOMIC DNA]</scope>
    <source>
        <strain evidence="3">DSM 21396 / JCM 16679 / CGMCC 1.7299 / I-0</strain>
        <plasmid evidence="2">P2</plasmid>
    </source>
</reference>
<dbReference type="RefSeq" id="WP_014686496.1">
    <property type="nucleotide sequence ID" value="NC_017791.1"/>
</dbReference>
<dbReference type="EMBL" id="CP002193">
    <property type="protein sequence ID" value="AFD27400.1"/>
    <property type="molecule type" value="Genomic_DNA"/>
</dbReference>
<name>H8H1K3_DEIGI</name>
<evidence type="ECO:0000313" key="3">
    <source>
        <dbReference type="Proteomes" id="UP000007575"/>
    </source>
</evidence>
<dbReference type="Proteomes" id="UP000007575">
    <property type="component" value="Plasmid P2"/>
</dbReference>
<keyword evidence="3" id="KW-1185">Reference proteome</keyword>
<gene>
    <name evidence="2" type="ordered locus">DGo_PB0131</name>
</gene>
<keyword evidence="1" id="KW-0732">Signal</keyword>
<accession>H8H1K3</accession>
<proteinExistence type="predicted"/>
<keyword evidence="2" id="KW-0614">Plasmid</keyword>
<dbReference type="PATRIC" id="fig|745776.4.peg.3513"/>
<organism evidence="2 3">
    <name type="scientific">Deinococcus gobiensis (strain DSM 21396 / JCM 16679 / CGMCC 1.7299 / I-0)</name>
    <dbReference type="NCBI Taxonomy" id="745776"/>
    <lineage>
        <taxon>Bacteria</taxon>
        <taxon>Thermotogati</taxon>
        <taxon>Deinococcota</taxon>
        <taxon>Deinococci</taxon>
        <taxon>Deinococcales</taxon>
        <taxon>Deinococcaceae</taxon>
        <taxon>Deinococcus</taxon>
    </lineage>
</organism>